<gene>
    <name evidence="1" type="ORF">FHS92_001479</name>
</gene>
<reference evidence="1 2" key="1">
    <citation type="submission" date="2020-08" db="EMBL/GenBank/DDBJ databases">
        <title>Genomic Encyclopedia of Type Strains, Phase IV (KMG-IV): sequencing the most valuable type-strain genomes for metagenomic binning, comparative biology and taxonomic classification.</title>
        <authorList>
            <person name="Goeker M."/>
        </authorList>
    </citation>
    <scope>NUCLEOTIDE SEQUENCE [LARGE SCALE GENOMIC DNA]</scope>
    <source>
        <strain evidence="1 2">DSM 102255</strain>
    </source>
</reference>
<evidence type="ECO:0000313" key="1">
    <source>
        <dbReference type="EMBL" id="MBB6123750.1"/>
    </source>
</evidence>
<dbReference type="AlphaFoldDB" id="A0A841IZJ3"/>
<protein>
    <recommendedName>
        <fullName evidence="3">Transposase</fullName>
    </recommendedName>
</protein>
<evidence type="ECO:0008006" key="3">
    <source>
        <dbReference type="Google" id="ProtNLM"/>
    </source>
</evidence>
<keyword evidence="2" id="KW-1185">Reference proteome</keyword>
<name>A0A841IZJ3_9SPHN</name>
<organism evidence="1 2">
    <name type="scientific">Sphingobium subterraneum</name>
    <dbReference type="NCBI Taxonomy" id="627688"/>
    <lineage>
        <taxon>Bacteria</taxon>
        <taxon>Pseudomonadati</taxon>
        <taxon>Pseudomonadota</taxon>
        <taxon>Alphaproteobacteria</taxon>
        <taxon>Sphingomonadales</taxon>
        <taxon>Sphingomonadaceae</taxon>
        <taxon>Sphingobium</taxon>
    </lineage>
</organism>
<proteinExistence type="predicted"/>
<sequence length="93" mass="10916">MEDLPMGRKERRSTEFSPMGAAVIMALCVLPRLPLDCVCNARKDVIWQLTHSWLHRYLPRRSIDRLPKSGRKKPKKFEDYAIGYFQIDIDELP</sequence>
<comment type="caution">
    <text evidence="1">The sequence shown here is derived from an EMBL/GenBank/DDBJ whole genome shotgun (WGS) entry which is preliminary data.</text>
</comment>
<accession>A0A841IZJ3</accession>
<evidence type="ECO:0000313" key="2">
    <source>
        <dbReference type="Proteomes" id="UP000552700"/>
    </source>
</evidence>
<dbReference type="Proteomes" id="UP000552700">
    <property type="component" value="Unassembled WGS sequence"/>
</dbReference>
<dbReference type="EMBL" id="JACIJP010000002">
    <property type="protein sequence ID" value="MBB6123750.1"/>
    <property type="molecule type" value="Genomic_DNA"/>
</dbReference>